<dbReference type="InterPro" id="IPR022088">
    <property type="entry name" value="Intraflagellar_transp_cmplxB"/>
</dbReference>
<evidence type="ECO:0000256" key="3">
    <source>
        <dbReference type="ARBA" id="ARBA00022490"/>
    </source>
</evidence>
<evidence type="ECO:0000256" key="4">
    <source>
        <dbReference type="ARBA" id="ARBA00023069"/>
    </source>
</evidence>
<gene>
    <name evidence="7" type="ORF">KIPB_003342</name>
</gene>
<dbReference type="AlphaFoldDB" id="A0A9K3GHD0"/>
<evidence type="ECO:0000256" key="5">
    <source>
        <dbReference type="ARBA" id="ARBA00023212"/>
    </source>
</evidence>
<keyword evidence="3" id="KW-0963">Cytoplasm</keyword>
<evidence type="ECO:0000256" key="1">
    <source>
        <dbReference type="ARBA" id="ARBA00004120"/>
    </source>
</evidence>
<comment type="subcellular location">
    <subcellularLocation>
        <location evidence="1">Cytoplasm</location>
        <location evidence="1">Cytoskeleton</location>
        <location evidence="1">Cilium basal body</location>
    </subcellularLocation>
</comment>
<comment type="similarity">
    <text evidence="2">Belongs to the IFT46 family.</text>
</comment>
<keyword evidence="4" id="KW-0969">Cilium</keyword>
<evidence type="ECO:0000313" key="8">
    <source>
        <dbReference type="Proteomes" id="UP000265618"/>
    </source>
</evidence>
<comment type="caution">
    <text evidence="7">The sequence shown here is derived from an EMBL/GenBank/DDBJ whole genome shotgun (WGS) entry which is preliminary data.</text>
</comment>
<dbReference type="Pfam" id="PF12317">
    <property type="entry name" value="IFT46_B_C"/>
    <property type="match status" value="1"/>
</dbReference>
<evidence type="ECO:0000256" key="2">
    <source>
        <dbReference type="ARBA" id="ARBA00007700"/>
    </source>
</evidence>
<keyword evidence="8" id="KW-1185">Reference proteome</keyword>
<protein>
    <submittedName>
        <fullName evidence="7">Intraflagellar transport complex B protein 46</fullName>
    </submittedName>
</protein>
<dbReference type="GO" id="GO:0031514">
    <property type="term" value="C:motile cilium"/>
    <property type="evidence" value="ECO:0007669"/>
    <property type="project" value="TreeGrafter"/>
</dbReference>
<keyword evidence="5" id="KW-0206">Cytoskeleton</keyword>
<dbReference type="PANTHER" id="PTHR13376:SF0">
    <property type="entry name" value="INTRAFLAGELLAR TRANSPORT PROTEIN 46 HOMOLOG"/>
    <property type="match status" value="1"/>
</dbReference>
<reference evidence="7 8" key="1">
    <citation type="journal article" date="2018" name="PLoS ONE">
        <title>The draft genome of Kipferlia bialata reveals reductive genome evolution in fornicate parasites.</title>
        <authorList>
            <person name="Tanifuji G."/>
            <person name="Takabayashi S."/>
            <person name="Kume K."/>
            <person name="Takagi M."/>
            <person name="Nakayama T."/>
            <person name="Kamikawa R."/>
            <person name="Inagaki Y."/>
            <person name="Hashimoto T."/>
        </authorList>
    </citation>
    <scope>NUCLEOTIDE SEQUENCE [LARGE SCALE GENOMIC DNA]</scope>
    <source>
        <strain evidence="7">NY0173</strain>
    </source>
</reference>
<organism evidence="7 8">
    <name type="scientific">Kipferlia bialata</name>
    <dbReference type="NCBI Taxonomy" id="797122"/>
    <lineage>
        <taxon>Eukaryota</taxon>
        <taxon>Metamonada</taxon>
        <taxon>Carpediemonas-like organisms</taxon>
        <taxon>Kipferlia</taxon>
    </lineage>
</organism>
<name>A0A9K3GHD0_9EUKA</name>
<proteinExistence type="inferred from homology"/>
<sequence length="229" mass="25009">MHTSHARTTHTSPAWTLCSIAPISPIGIPPICILAHSRPIPMGGGILPSPVLGYALRHRGETGAEGIPGGQPDGVEDPLGLSVIDEPALEQSQPTVLELRLRDLLRAPVDASVFGMGLEVRSVRQDARDIDSWIAQLDQLHTTQPPAEISYSCPLPEMDTLLAQWDPSFEALLRKCVLPDFDIDLETEEMARLCCALVDIPTGINQVESLHLLFALYSEIVSNQHFKIE</sequence>
<accession>A0A9K3GHD0</accession>
<evidence type="ECO:0000256" key="6">
    <source>
        <dbReference type="ARBA" id="ARBA00023273"/>
    </source>
</evidence>
<dbReference type="GO" id="GO:0030992">
    <property type="term" value="C:intraciliary transport particle B"/>
    <property type="evidence" value="ECO:0007669"/>
    <property type="project" value="TreeGrafter"/>
</dbReference>
<dbReference type="EMBL" id="BDIP01000633">
    <property type="protein sequence ID" value="GIQ82241.1"/>
    <property type="molecule type" value="Genomic_DNA"/>
</dbReference>
<dbReference type="GO" id="GO:0005815">
    <property type="term" value="C:microtubule organizing center"/>
    <property type="evidence" value="ECO:0007669"/>
    <property type="project" value="TreeGrafter"/>
</dbReference>
<keyword evidence="6" id="KW-0966">Cell projection</keyword>
<dbReference type="GO" id="GO:0060271">
    <property type="term" value="P:cilium assembly"/>
    <property type="evidence" value="ECO:0007669"/>
    <property type="project" value="TreeGrafter"/>
</dbReference>
<dbReference type="PANTHER" id="PTHR13376">
    <property type="entry name" value="INTRAFLAGELLAR TRANSPORT PROTEIN 46 HOMOLOG"/>
    <property type="match status" value="1"/>
</dbReference>
<dbReference type="GO" id="GO:0042073">
    <property type="term" value="P:intraciliary transport"/>
    <property type="evidence" value="ECO:0007669"/>
    <property type="project" value="InterPro"/>
</dbReference>
<dbReference type="OrthoDB" id="2119217at2759"/>
<dbReference type="Proteomes" id="UP000265618">
    <property type="component" value="Unassembled WGS sequence"/>
</dbReference>
<evidence type="ECO:0000313" key="7">
    <source>
        <dbReference type="EMBL" id="GIQ82241.1"/>
    </source>
</evidence>